<organism evidence="13 14">
    <name type="scientific">Trypanosoma cruzi marinkellei</name>
    <dbReference type="NCBI Taxonomy" id="85056"/>
    <lineage>
        <taxon>Eukaryota</taxon>
        <taxon>Discoba</taxon>
        <taxon>Euglenozoa</taxon>
        <taxon>Kinetoplastea</taxon>
        <taxon>Metakinetoplastina</taxon>
        <taxon>Trypanosomatida</taxon>
        <taxon>Trypanosomatidae</taxon>
        <taxon>Trypanosoma</taxon>
        <taxon>Schizotrypanum</taxon>
    </lineage>
</organism>
<evidence type="ECO:0000256" key="1">
    <source>
        <dbReference type="ARBA" id="ARBA00022679"/>
    </source>
</evidence>
<evidence type="ECO:0000256" key="6">
    <source>
        <dbReference type="ARBA" id="ARBA00038999"/>
    </source>
</evidence>
<evidence type="ECO:0000313" key="14">
    <source>
        <dbReference type="Proteomes" id="UP000007350"/>
    </source>
</evidence>
<feature type="compositionally biased region" description="Low complexity" evidence="11">
    <location>
        <begin position="593"/>
        <end position="603"/>
    </location>
</feature>
<comment type="caution">
    <text evidence="13">The sequence shown here is derived from an EMBL/GenBank/DDBJ whole genome shotgun (WGS) entry which is preliminary data.</text>
</comment>
<evidence type="ECO:0000256" key="5">
    <source>
        <dbReference type="ARBA" id="ARBA00038035"/>
    </source>
</evidence>
<dbReference type="PANTHER" id="PTHR48013">
    <property type="entry name" value="DUAL SPECIFICITY MITOGEN-ACTIVATED PROTEIN KINASE KINASE 5-RELATED"/>
    <property type="match status" value="1"/>
</dbReference>
<keyword evidence="1" id="KW-0808">Transferase</keyword>
<accession>K2NQG0</accession>
<dbReference type="EC" id="2.7.12.2" evidence="6"/>
<feature type="compositionally biased region" description="Basic and acidic residues" evidence="11">
    <location>
        <begin position="613"/>
        <end position="626"/>
    </location>
</feature>
<dbReference type="PROSITE" id="PS50011">
    <property type="entry name" value="PROTEIN_KINASE_DOM"/>
    <property type="match status" value="1"/>
</dbReference>
<dbReference type="GO" id="GO:0005524">
    <property type="term" value="F:ATP binding"/>
    <property type="evidence" value="ECO:0007669"/>
    <property type="project" value="UniProtKB-UniRule"/>
</dbReference>
<comment type="catalytic activity">
    <reaction evidence="9">
        <text>L-tyrosyl-[protein] + ATP = O-phospho-L-tyrosyl-[protein] + ADP + H(+)</text>
        <dbReference type="Rhea" id="RHEA:10596"/>
        <dbReference type="Rhea" id="RHEA-COMP:10136"/>
        <dbReference type="Rhea" id="RHEA-COMP:20101"/>
        <dbReference type="ChEBI" id="CHEBI:15378"/>
        <dbReference type="ChEBI" id="CHEBI:30616"/>
        <dbReference type="ChEBI" id="CHEBI:46858"/>
        <dbReference type="ChEBI" id="CHEBI:61978"/>
        <dbReference type="ChEBI" id="CHEBI:456216"/>
        <dbReference type="EC" id="2.7.12.2"/>
    </reaction>
</comment>
<dbReference type="Gene3D" id="3.30.200.20">
    <property type="entry name" value="Phosphorylase Kinase, domain 1"/>
    <property type="match status" value="1"/>
</dbReference>
<dbReference type="PROSITE" id="PS00108">
    <property type="entry name" value="PROTEIN_KINASE_ST"/>
    <property type="match status" value="1"/>
</dbReference>
<comment type="catalytic activity">
    <reaction evidence="8">
        <text>L-threonyl-[protein] + ATP = O-phospho-L-threonyl-[protein] + ADP + H(+)</text>
        <dbReference type="Rhea" id="RHEA:46608"/>
        <dbReference type="Rhea" id="RHEA-COMP:11060"/>
        <dbReference type="Rhea" id="RHEA-COMP:11605"/>
        <dbReference type="ChEBI" id="CHEBI:15378"/>
        <dbReference type="ChEBI" id="CHEBI:30013"/>
        <dbReference type="ChEBI" id="CHEBI:30616"/>
        <dbReference type="ChEBI" id="CHEBI:61977"/>
        <dbReference type="ChEBI" id="CHEBI:456216"/>
        <dbReference type="EC" id="2.7.12.2"/>
    </reaction>
</comment>
<dbReference type="PROSITE" id="PS00107">
    <property type="entry name" value="PROTEIN_KINASE_ATP"/>
    <property type="match status" value="1"/>
</dbReference>
<evidence type="ECO:0000256" key="10">
    <source>
        <dbReference type="PROSITE-ProRule" id="PRU10141"/>
    </source>
</evidence>
<dbReference type="SUPFAM" id="SSF56112">
    <property type="entry name" value="Protein kinase-like (PK-like)"/>
    <property type="match status" value="1"/>
</dbReference>
<proteinExistence type="inferred from homology"/>
<dbReference type="EMBL" id="AHKC01008841">
    <property type="protein sequence ID" value="EKF37196.1"/>
    <property type="molecule type" value="Genomic_DNA"/>
</dbReference>
<dbReference type="Gene3D" id="1.10.510.10">
    <property type="entry name" value="Transferase(Phosphotransferase) domain 1"/>
    <property type="match status" value="1"/>
</dbReference>
<dbReference type="InterPro" id="IPR000719">
    <property type="entry name" value="Prot_kinase_dom"/>
</dbReference>
<feature type="region of interest" description="Disordered" evidence="11">
    <location>
        <begin position="1"/>
        <end position="35"/>
    </location>
</feature>
<evidence type="ECO:0000256" key="3">
    <source>
        <dbReference type="ARBA" id="ARBA00022777"/>
    </source>
</evidence>
<dbReference type="OrthoDB" id="10252354at2759"/>
<dbReference type="SMART" id="SM00220">
    <property type="entry name" value="S_TKc"/>
    <property type="match status" value="1"/>
</dbReference>
<evidence type="ECO:0000256" key="9">
    <source>
        <dbReference type="ARBA" id="ARBA00051693"/>
    </source>
</evidence>
<dbReference type="Pfam" id="PF00069">
    <property type="entry name" value="Pkinase"/>
    <property type="match status" value="2"/>
</dbReference>
<evidence type="ECO:0000259" key="12">
    <source>
        <dbReference type="PROSITE" id="PS50011"/>
    </source>
</evidence>
<evidence type="ECO:0000256" key="4">
    <source>
        <dbReference type="ARBA" id="ARBA00022840"/>
    </source>
</evidence>
<dbReference type="AlphaFoldDB" id="K2NQG0"/>
<dbReference type="PANTHER" id="PTHR48013:SF9">
    <property type="entry name" value="DUAL SPECIFICITY MITOGEN-ACTIVATED PROTEIN KINASE KINASE 5"/>
    <property type="match status" value="1"/>
</dbReference>
<keyword evidence="14" id="KW-1185">Reference proteome</keyword>
<keyword evidence="2 10" id="KW-0547">Nucleotide-binding</keyword>
<keyword evidence="4 10" id="KW-0067">ATP-binding</keyword>
<comment type="similarity">
    <text evidence="5">Belongs to the protein kinase superfamily. STE Ser/Thr protein kinase family. MAP kinase kinase subfamily.</text>
</comment>
<reference evidence="13 14" key="1">
    <citation type="journal article" date="2012" name="BMC Genomics">
        <title>Comparative genomic analysis of human infective Trypanosoma cruzi lineages with the bat-restricted subspecies T. cruzi marinkellei.</title>
        <authorList>
            <person name="Franzen O."/>
            <person name="Talavera-Lopez C."/>
            <person name="Ochaya S."/>
            <person name="Butler C.E."/>
            <person name="Messenger L.A."/>
            <person name="Lewis M.D."/>
            <person name="Llewellyn M.S."/>
            <person name="Marinkelle C.J."/>
            <person name="Tyler K.M."/>
            <person name="Miles M.A."/>
            <person name="Andersson B."/>
        </authorList>
    </citation>
    <scope>NUCLEOTIDE SEQUENCE [LARGE SCALE GENOMIC DNA]</scope>
    <source>
        <strain evidence="13 14">B7</strain>
    </source>
</reference>
<protein>
    <recommendedName>
        <fullName evidence="6">mitogen-activated protein kinase kinase</fullName>
        <ecNumber evidence="6">2.7.12.2</ecNumber>
    </recommendedName>
</protein>
<name>K2NQG0_TRYCR</name>
<sequence>MFTPGKFSPYTDRLLPRRERNDDGGGGGGGGAAPITMLSNCLNQLGDDTPQEGPERHMHTAFTPSLCSVRPKGQEYAMNSSSFTMGVSTREKRRPPSLFTTPTSFFATTQELTPTVWTGNQMPILPPTQSPQKGPMSAPTGCTTGCESNHGLSLSLPAQQQVGKFPQSPAAGVIWPTDRRFAWPKKAPLLSLSEDKRVLLAGPFRVSSEGCLTMQNVLLLNAEKRGVNEPPSARKDAPKQLLLPETILVPAEPVVNNSFTLLSASIDTRYSPITYSLDANQAVSHDFPKSESRARLQDNSFVAPTPAHAGGDRFHGVEEADSAEFYSLPGSEDVSAMSLLSYSELPLKSKSLTCLPPNAVRYGDLRIMSQIGVGASACVFMAEHVPTERLLAVKRIDLSPLFFDWNMLRGSNLQRLKSTTRLRQLQLIVVRELQVLHLAYRSPFMVKVYNAFYTEDIMALDLVMEYMHYGGLDHLRKLLCGKDETDHTVEDDLGRVGRRRKKKTEVPERLVAVVGEQLLRGVQHMHERGYIHRDIKPGNVLVNKKGIVKLSDFGLSQRCDAVNERVGSKKNKTQHFSGTKKEGSSLPTPKALSSGSNTNSSDSVHCSGTDKYMSPERQRGEPHGKPSDIWAVGMTLAEFAVGEYPVDLTDCEDAFDRASRIAAPLDLRKYARSCPLSEEFLDFIRISRLPLAAERPTAGELLEHPFFRQWKDEPFSIEDYLHEALMEP</sequence>
<feature type="region of interest" description="Disordered" evidence="11">
    <location>
        <begin position="565"/>
        <end position="627"/>
    </location>
</feature>
<evidence type="ECO:0000256" key="7">
    <source>
        <dbReference type="ARBA" id="ARBA00049014"/>
    </source>
</evidence>
<dbReference type="InterPro" id="IPR011009">
    <property type="entry name" value="Kinase-like_dom_sf"/>
</dbReference>
<feature type="domain" description="Protein kinase" evidence="12">
    <location>
        <begin position="365"/>
        <end position="707"/>
    </location>
</feature>
<feature type="compositionally biased region" description="Basic and acidic residues" evidence="11">
    <location>
        <begin position="14"/>
        <end position="23"/>
    </location>
</feature>
<evidence type="ECO:0000256" key="11">
    <source>
        <dbReference type="SAM" id="MobiDB-lite"/>
    </source>
</evidence>
<dbReference type="InterPro" id="IPR008271">
    <property type="entry name" value="Ser/Thr_kinase_AS"/>
</dbReference>
<dbReference type="Proteomes" id="UP000007350">
    <property type="component" value="Unassembled WGS sequence"/>
</dbReference>
<evidence type="ECO:0000313" key="13">
    <source>
        <dbReference type="EMBL" id="EKF37196.1"/>
    </source>
</evidence>
<evidence type="ECO:0000256" key="2">
    <source>
        <dbReference type="ARBA" id="ARBA00022741"/>
    </source>
</evidence>
<dbReference type="GO" id="GO:0004708">
    <property type="term" value="F:MAP kinase kinase activity"/>
    <property type="evidence" value="ECO:0007669"/>
    <property type="project" value="UniProtKB-EC"/>
</dbReference>
<gene>
    <name evidence="13" type="ORF">MOQ_002237</name>
</gene>
<feature type="binding site" evidence="10">
    <location>
        <position position="394"/>
    </location>
    <ligand>
        <name>ATP</name>
        <dbReference type="ChEBI" id="CHEBI:30616"/>
    </ligand>
</feature>
<keyword evidence="3 13" id="KW-0418">Kinase</keyword>
<comment type="catalytic activity">
    <reaction evidence="7">
        <text>L-seryl-[protein] + ATP = O-phospho-L-seryl-[protein] + ADP + H(+)</text>
        <dbReference type="Rhea" id="RHEA:17989"/>
        <dbReference type="Rhea" id="RHEA-COMP:9863"/>
        <dbReference type="Rhea" id="RHEA-COMP:11604"/>
        <dbReference type="ChEBI" id="CHEBI:15378"/>
        <dbReference type="ChEBI" id="CHEBI:29999"/>
        <dbReference type="ChEBI" id="CHEBI:30616"/>
        <dbReference type="ChEBI" id="CHEBI:83421"/>
        <dbReference type="ChEBI" id="CHEBI:456216"/>
        <dbReference type="EC" id="2.7.12.2"/>
    </reaction>
</comment>
<dbReference type="InterPro" id="IPR017441">
    <property type="entry name" value="Protein_kinase_ATP_BS"/>
</dbReference>
<evidence type="ECO:0000256" key="8">
    <source>
        <dbReference type="ARBA" id="ARBA00049299"/>
    </source>
</evidence>